<dbReference type="SUPFAM" id="SSF48317">
    <property type="entry name" value="Acid phosphatase/Vanadium-dependent haloperoxidase"/>
    <property type="match status" value="1"/>
</dbReference>
<reference evidence="2" key="1">
    <citation type="submission" date="2016-02" db="EMBL/GenBank/DDBJ databases">
        <authorList>
            <person name="Wibberg D."/>
        </authorList>
    </citation>
    <scope>NUCLEOTIDE SEQUENCE [LARGE SCALE GENOMIC DNA]</scope>
</reference>
<dbReference type="InterPro" id="IPR052559">
    <property type="entry name" value="V-haloperoxidase"/>
</dbReference>
<dbReference type="PANTHER" id="PTHR34599">
    <property type="entry name" value="PEROXIDASE-RELATED"/>
    <property type="match status" value="1"/>
</dbReference>
<dbReference type="CDD" id="cd03398">
    <property type="entry name" value="PAP2_haloperoxidase"/>
    <property type="match status" value="1"/>
</dbReference>
<protein>
    <submittedName>
        <fullName evidence="1">Phosphoesterase PA-phosphatase related protein</fullName>
    </submittedName>
</protein>
<organism evidence="1 2">
    <name type="scientific">Candidatus Protofrankia californiensis</name>
    <dbReference type="NCBI Taxonomy" id="1839754"/>
    <lineage>
        <taxon>Bacteria</taxon>
        <taxon>Bacillati</taxon>
        <taxon>Actinomycetota</taxon>
        <taxon>Actinomycetes</taxon>
        <taxon>Frankiales</taxon>
        <taxon>Frankiaceae</taxon>
        <taxon>Protofrankia</taxon>
    </lineage>
</organism>
<evidence type="ECO:0000313" key="1">
    <source>
        <dbReference type="EMBL" id="SBW28891.1"/>
    </source>
</evidence>
<accession>A0A1C3PGC5</accession>
<dbReference type="Gene3D" id="1.10.606.20">
    <property type="match status" value="1"/>
</dbReference>
<keyword evidence="2" id="KW-1185">Reference proteome</keyword>
<dbReference type="Proteomes" id="UP000199013">
    <property type="component" value="Unassembled WGS sequence"/>
</dbReference>
<dbReference type="AlphaFoldDB" id="A0A1C3PGC5"/>
<gene>
    <name evidence="1" type="ORF">FDG2_6146</name>
</gene>
<dbReference type="PANTHER" id="PTHR34599:SF1">
    <property type="entry name" value="PHOSPHATIDIC ACID PHOSPHATASE TYPE 2_HALOPEROXIDASE DOMAIN-CONTAINING PROTEIN"/>
    <property type="match status" value="1"/>
</dbReference>
<sequence>MATFHEVTIDAQIAVYEAKYIYVRWRPVTAIRVADTDGDPTTAPDPAWTPLITTPAHPEYPSGHTTYAGAAQRVLEAFTGTGPQQPISVTSTTAPGVSRTYTSWRQATDDNVNARVWSGIHFRSTDVIGAELGRKAASYDLHRLGLG</sequence>
<evidence type="ECO:0000313" key="2">
    <source>
        <dbReference type="Proteomes" id="UP000199013"/>
    </source>
</evidence>
<dbReference type="InterPro" id="IPR036938">
    <property type="entry name" value="PAP2/HPO_sf"/>
</dbReference>
<dbReference type="EMBL" id="FLUV01002531">
    <property type="protein sequence ID" value="SBW28891.1"/>
    <property type="molecule type" value="Genomic_DNA"/>
</dbReference>
<proteinExistence type="predicted"/>
<name>A0A1C3PGC5_9ACTN</name>